<dbReference type="RefSeq" id="WP_244718333.1">
    <property type="nucleotide sequence ID" value="NZ_CP095049.1"/>
</dbReference>
<name>A0ABY4F9F6_9BACT</name>
<accession>A0ABY4F9F6</accession>
<evidence type="ECO:0000313" key="2">
    <source>
        <dbReference type="EMBL" id="UOQ53289.1"/>
    </source>
</evidence>
<gene>
    <name evidence="2" type="ORF">MUN80_00670</name>
</gene>
<keyword evidence="3" id="KW-1185">Reference proteome</keyword>
<dbReference type="Proteomes" id="UP000831785">
    <property type="component" value="Chromosome"/>
</dbReference>
<sequence>MRYFFRFLLLTGFLGTATATQAQRRVSYHLIFVPEVQAELLLGNNSLFLGFNRLALNANNRNGNTFVGGQVRADYEHFWNERWSGGATLRVLRSRDEGLGDFIGQLGNVTPGLLLRHRSTFGKFTFGQRLGAEYGIAIRQFEGGNIKDRALGRLRLDVERTFALSDKLSLRPRLAYEAAAYLRLQRDDNDFKERVVDFSNLRAEVGVRVSPRFDLTPWVASQVQFINSLGQFDPMGRPVGGGRTNLRTPMLGLDLRLTLSPNESAAPLQLPTQH</sequence>
<evidence type="ECO:0000313" key="3">
    <source>
        <dbReference type="Proteomes" id="UP000831785"/>
    </source>
</evidence>
<proteinExistence type="predicted"/>
<dbReference type="EMBL" id="CP095049">
    <property type="protein sequence ID" value="UOQ53289.1"/>
    <property type="molecule type" value="Genomic_DNA"/>
</dbReference>
<feature type="signal peptide" evidence="1">
    <location>
        <begin position="1"/>
        <end position="22"/>
    </location>
</feature>
<keyword evidence="1" id="KW-0732">Signal</keyword>
<evidence type="ECO:0000256" key="1">
    <source>
        <dbReference type="SAM" id="SignalP"/>
    </source>
</evidence>
<evidence type="ECO:0008006" key="4">
    <source>
        <dbReference type="Google" id="ProtNLM"/>
    </source>
</evidence>
<protein>
    <recommendedName>
        <fullName evidence="4">DUF2490 domain-containing protein</fullName>
    </recommendedName>
</protein>
<feature type="chain" id="PRO_5047311762" description="DUF2490 domain-containing protein" evidence="1">
    <location>
        <begin position="23"/>
        <end position="274"/>
    </location>
</feature>
<organism evidence="2 3">
    <name type="scientific">Hymenobacter cellulosivorans</name>
    <dbReference type="NCBI Taxonomy" id="2932249"/>
    <lineage>
        <taxon>Bacteria</taxon>
        <taxon>Pseudomonadati</taxon>
        <taxon>Bacteroidota</taxon>
        <taxon>Cytophagia</taxon>
        <taxon>Cytophagales</taxon>
        <taxon>Hymenobacteraceae</taxon>
        <taxon>Hymenobacter</taxon>
    </lineage>
</organism>
<reference evidence="2 3" key="1">
    <citation type="submission" date="2022-04" db="EMBL/GenBank/DDBJ databases">
        <title>Hymenobacter sp. isolated from the air.</title>
        <authorList>
            <person name="Won M."/>
            <person name="Lee C.-M."/>
            <person name="Woen H.-Y."/>
            <person name="Kwon S.-W."/>
        </authorList>
    </citation>
    <scope>NUCLEOTIDE SEQUENCE [LARGE SCALE GENOMIC DNA]</scope>
    <source>
        <strain evidence="3">5116 S-27</strain>
    </source>
</reference>